<keyword evidence="5" id="KW-1185">Reference proteome</keyword>
<dbReference type="PRINTS" id="PR00080">
    <property type="entry name" value="SDRFAMILY"/>
</dbReference>
<sequence>MSIGTQFSLQDQVAIITGAGRGIGRAIALAYAEAGASVVCAARSLAEVETVAAAARQLGSEALAIACDVNDEAQLDALVAQTLERFGRITLLVNNAGGAGPNDPLHTSGQSFDSVHHFNVTTAFVLSAKCAPHMRLAGGGAIINISSSASRYAQKHFSAYGSAKAALNQMTRLLAADFAPQIRVNAIAPGAILTDALAPFLDEAATAKMIELTPLRAMGMPNDIAMAALYLAAPAARWITGKILEVDGGAESSTWPY</sequence>
<proteinExistence type="inferred from homology"/>
<feature type="domain" description="Ketoreductase" evidence="3">
    <location>
        <begin position="12"/>
        <end position="190"/>
    </location>
</feature>
<dbReference type="SUPFAM" id="SSF51735">
    <property type="entry name" value="NAD(P)-binding Rossmann-fold domains"/>
    <property type="match status" value="1"/>
</dbReference>
<name>A0A7Z7MUD3_9PROT</name>
<dbReference type="InterPro" id="IPR036291">
    <property type="entry name" value="NAD(P)-bd_dom_sf"/>
</dbReference>
<dbReference type="FunFam" id="3.40.50.720:FF:000084">
    <property type="entry name" value="Short-chain dehydrogenase reductase"/>
    <property type="match status" value="1"/>
</dbReference>
<evidence type="ECO:0000313" key="4">
    <source>
        <dbReference type="EMBL" id="SMB22326.1"/>
    </source>
</evidence>
<dbReference type="SMART" id="SM00822">
    <property type="entry name" value="PKS_KR"/>
    <property type="match status" value="1"/>
</dbReference>
<dbReference type="Gene3D" id="3.40.50.720">
    <property type="entry name" value="NAD(P)-binding Rossmann-like Domain"/>
    <property type="match status" value="1"/>
</dbReference>
<dbReference type="AlphaFoldDB" id="A0A7Z7MUD3"/>
<accession>A0A7Z7MUD3</accession>
<dbReference type="InterPro" id="IPR057326">
    <property type="entry name" value="KR_dom"/>
</dbReference>
<dbReference type="NCBIfam" id="NF005559">
    <property type="entry name" value="PRK07231.1"/>
    <property type="match status" value="1"/>
</dbReference>
<dbReference type="Pfam" id="PF13561">
    <property type="entry name" value="adh_short_C2"/>
    <property type="match status" value="1"/>
</dbReference>
<evidence type="ECO:0000313" key="5">
    <source>
        <dbReference type="Proteomes" id="UP000242886"/>
    </source>
</evidence>
<gene>
    <name evidence="4" type="ORF">SDENCHOL_10550</name>
</gene>
<dbReference type="PRINTS" id="PR00081">
    <property type="entry name" value="GDHRDH"/>
</dbReference>
<evidence type="ECO:0000256" key="1">
    <source>
        <dbReference type="ARBA" id="ARBA00006484"/>
    </source>
</evidence>
<dbReference type="PANTHER" id="PTHR43639">
    <property type="entry name" value="OXIDOREDUCTASE, SHORT-CHAIN DEHYDROGENASE/REDUCTASE FAMILY (AFU_ORTHOLOGUE AFUA_5G02870)"/>
    <property type="match status" value="1"/>
</dbReference>
<dbReference type="GO" id="GO:0016491">
    <property type="term" value="F:oxidoreductase activity"/>
    <property type="evidence" value="ECO:0007669"/>
    <property type="project" value="UniProtKB-KW"/>
</dbReference>
<dbReference type="PANTHER" id="PTHR43639:SF1">
    <property type="entry name" value="SHORT-CHAIN DEHYDROGENASE_REDUCTASE FAMILY PROTEIN"/>
    <property type="match status" value="1"/>
</dbReference>
<organism evidence="4 5">
    <name type="scientific">Sterolibacterium denitrificans</name>
    <dbReference type="NCBI Taxonomy" id="157592"/>
    <lineage>
        <taxon>Bacteria</taxon>
        <taxon>Pseudomonadati</taxon>
        <taxon>Pseudomonadota</taxon>
        <taxon>Betaproteobacteria</taxon>
        <taxon>Nitrosomonadales</taxon>
        <taxon>Sterolibacteriaceae</taxon>
        <taxon>Sterolibacterium</taxon>
    </lineage>
</organism>
<keyword evidence="2 4" id="KW-0560">Oxidoreductase</keyword>
<comment type="similarity">
    <text evidence="1">Belongs to the short-chain dehydrogenases/reductases (SDR) family.</text>
</comment>
<evidence type="ECO:0000256" key="2">
    <source>
        <dbReference type="ARBA" id="ARBA00023002"/>
    </source>
</evidence>
<evidence type="ECO:0000259" key="3">
    <source>
        <dbReference type="SMART" id="SM00822"/>
    </source>
</evidence>
<dbReference type="EMBL" id="LT837803">
    <property type="protein sequence ID" value="SMB22326.1"/>
    <property type="molecule type" value="Genomic_DNA"/>
</dbReference>
<protein>
    <submittedName>
        <fullName evidence="4">Enzyme</fullName>
        <ecNumber evidence="4">1.-.-.-</ecNumber>
    </submittedName>
</protein>
<dbReference type="InterPro" id="IPR020904">
    <property type="entry name" value="Sc_DH/Rdtase_CS"/>
</dbReference>
<dbReference type="InterPro" id="IPR002347">
    <property type="entry name" value="SDR_fam"/>
</dbReference>
<dbReference type="PROSITE" id="PS00061">
    <property type="entry name" value="ADH_SHORT"/>
    <property type="match status" value="1"/>
</dbReference>
<dbReference type="Proteomes" id="UP000242886">
    <property type="component" value="Chromosome SDENCHOL"/>
</dbReference>
<dbReference type="RefSeq" id="WP_154715942.1">
    <property type="nucleotide sequence ID" value="NZ_LT837803.1"/>
</dbReference>
<dbReference type="EC" id="1.-.-.-" evidence="4"/>
<dbReference type="CDD" id="cd05233">
    <property type="entry name" value="SDR_c"/>
    <property type="match status" value="1"/>
</dbReference>
<reference evidence="4" key="1">
    <citation type="submission" date="2017-03" db="EMBL/GenBank/DDBJ databases">
        <authorList>
            <consortium name="AG Boll"/>
        </authorList>
    </citation>
    <scope>NUCLEOTIDE SEQUENCE [LARGE SCALE GENOMIC DNA]</scope>
    <source>
        <strain evidence="4">Chol</strain>
    </source>
</reference>